<dbReference type="GO" id="GO:0033856">
    <property type="term" value="F:pyridoxine 5'-phosphate synthase activity"/>
    <property type="evidence" value="ECO:0007669"/>
    <property type="project" value="UniProtKB-UniRule"/>
</dbReference>
<evidence type="ECO:0000256" key="1">
    <source>
        <dbReference type="ARBA" id="ARBA00022490"/>
    </source>
</evidence>
<feature type="binding site" evidence="4">
    <location>
        <position position="7"/>
    </location>
    <ligand>
        <name>3-amino-2-oxopropyl phosphate</name>
        <dbReference type="ChEBI" id="CHEBI:57279"/>
    </ligand>
</feature>
<evidence type="ECO:0000256" key="2">
    <source>
        <dbReference type="ARBA" id="ARBA00022679"/>
    </source>
</evidence>
<keyword evidence="1 4" id="KW-0963">Cytoplasm</keyword>
<feature type="active site" description="Proton donor" evidence="4">
    <location>
        <position position="190"/>
    </location>
</feature>
<dbReference type="EMBL" id="RQYF01000001">
    <property type="protein sequence ID" value="RRD93356.1"/>
    <property type="molecule type" value="Genomic_DNA"/>
</dbReference>
<comment type="caution">
    <text evidence="4">Lacks conserved residue(s) required for the propagation of feature annotation.</text>
</comment>
<keyword evidence="7" id="KW-1185">Reference proteome</keyword>
<comment type="caution">
    <text evidence="6">The sequence shown here is derived from an EMBL/GenBank/DDBJ whole genome shotgun (WGS) entry which is preliminary data.</text>
</comment>
<keyword evidence="3 4" id="KW-0664">Pyridoxine biosynthesis</keyword>
<keyword evidence="2 4" id="KW-0808">Transferase</keyword>
<dbReference type="CDD" id="cd00003">
    <property type="entry name" value="PNPsynthase"/>
    <property type="match status" value="1"/>
</dbReference>
<feature type="binding site" evidence="4">
    <location>
        <position position="191"/>
    </location>
    <ligand>
        <name>3-amino-2-oxopropyl phosphate</name>
        <dbReference type="ChEBI" id="CHEBI:57279"/>
    </ligand>
</feature>
<dbReference type="SUPFAM" id="SSF63892">
    <property type="entry name" value="Pyridoxine 5'-phosphate synthase"/>
    <property type="match status" value="1"/>
</dbReference>
<feature type="active site" description="Proton acceptor" evidence="4">
    <location>
        <position position="70"/>
    </location>
</feature>
<dbReference type="Proteomes" id="UP000279562">
    <property type="component" value="Unassembled WGS sequence"/>
</dbReference>
<evidence type="ECO:0000256" key="5">
    <source>
        <dbReference type="NCBIfam" id="TIGR00559"/>
    </source>
</evidence>
<evidence type="ECO:0000313" key="7">
    <source>
        <dbReference type="Proteomes" id="UP000279562"/>
    </source>
</evidence>
<accession>A0A3P2AFB5</accession>
<dbReference type="GO" id="GO:0005829">
    <property type="term" value="C:cytosol"/>
    <property type="evidence" value="ECO:0007669"/>
    <property type="project" value="TreeGrafter"/>
</dbReference>
<comment type="subcellular location">
    <subcellularLocation>
        <location evidence="4">Cytoplasm</location>
    </subcellularLocation>
</comment>
<evidence type="ECO:0000313" key="6">
    <source>
        <dbReference type="EMBL" id="RRD93356.1"/>
    </source>
</evidence>
<dbReference type="Pfam" id="PF03740">
    <property type="entry name" value="PdxJ"/>
    <property type="match status" value="1"/>
</dbReference>
<dbReference type="NCBIfam" id="NF003626">
    <property type="entry name" value="PRK05265.1-4"/>
    <property type="match status" value="1"/>
</dbReference>
<dbReference type="RefSeq" id="WP_125238064.1">
    <property type="nucleotide sequence ID" value="NZ_RQYF01000001.1"/>
</dbReference>
<protein>
    <recommendedName>
        <fullName evidence="4 5">Pyridoxine 5'-phosphate synthase</fullName>
        <shortName evidence="4">PNP synthase</shortName>
        <ecNumber evidence="4 5">2.6.99.2</ecNumber>
    </recommendedName>
</protein>
<feature type="binding site" evidence="4">
    <location>
        <position position="45"/>
    </location>
    <ligand>
        <name>1-deoxy-D-xylulose 5-phosphate</name>
        <dbReference type="ChEBI" id="CHEBI:57792"/>
    </ligand>
</feature>
<dbReference type="AlphaFoldDB" id="A0A3P2AFB5"/>
<dbReference type="Gene3D" id="3.20.20.70">
    <property type="entry name" value="Aldolase class I"/>
    <property type="match status" value="1"/>
</dbReference>
<dbReference type="EC" id="2.6.99.2" evidence="4 5"/>
<feature type="binding site" evidence="4">
    <location>
        <position position="100"/>
    </location>
    <ligand>
        <name>1-deoxy-D-xylulose 5-phosphate</name>
        <dbReference type="ChEBI" id="CHEBI:57792"/>
    </ligand>
</feature>
<dbReference type="PANTHER" id="PTHR30456">
    <property type="entry name" value="PYRIDOXINE 5'-PHOSPHATE SYNTHASE"/>
    <property type="match status" value="1"/>
</dbReference>
<dbReference type="GO" id="GO:0008615">
    <property type="term" value="P:pyridoxine biosynthetic process"/>
    <property type="evidence" value="ECO:0007669"/>
    <property type="project" value="UniProtKB-UniRule"/>
</dbReference>
<reference evidence="6 7" key="1">
    <citation type="submission" date="2018-11" db="EMBL/GenBank/DDBJ databases">
        <title>Genomes From Bacteria Associated with the Canine Oral Cavity: a Test Case for Automated Genome-Based Taxonomic Assignment.</title>
        <authorList>
            <person name="Coil D.A."/>
            <person name="Jospin G."/>
            <person name="Darling A.E."/>
            <person name="Wallis C."/>
            <person name="Davis I.J."/>
            <person name="Harris S."/>
            <person name="Eisen J.A."/>
            <person name="Holcombe L.J."/>
            <person name="O'Flynn C."/>
        </authorList>
    </citation>
    <scope>NUCLEOTIDE SEQUENCE [LARGE SCALE GENOMIC DNA]</scope>
    <source>
        <strain evidence="6 7">OH1047_COT-310</strain>
    </source>
</reference>
<dbReference type="HAMAP" id="MF_00279">
    <property type="entry name" value="PdxJ"/>
    <property type="match status" value="1"/>
</dbReference>
<feature type="binding site" evidence="4">
    <location>
        <begin position="213"/>
        <end position="214"/>
    </location>
    <ligand>
        <name>3-amino-2-oxopropyl phosphate</name>
        <dbReference type="ChEBI" id="CHEBI:57279"/>
    </ligand>
</feature>
<gene>
    <name evidence="4" type="primary">pdxJ</name>
    <name evidence="6" type="ORF">EII33_00450</name>
</gene>
<dbReference type="InterPro" id="IPR036130">
    <property type="entry name" value="Pyridoxine-5'_phos_synth"/>
</dbReference>
<dbReference type="UniPathway" id="UPA00244">
    <property type="reaction ID" value="UER00313"/>
</dbReference>
<feature type="site" description="Transition state stabilizer" evidence="4">
    <location>
        <position position="151"/>
    </location>
</feature>
<proteinExistence type="inferred from homology"/>
<feature type="active site" description="Proton acceptor" evidence="4">
    <location>
        <position position="43"/>
    </location>
</feature>
<sequence>MTRLSVNINKIATLRNARGGDIPNVVKVALDCESFGADGITVHPRPDERHIRHKDVYDLRPLLHTEFNIEGYPAPEFIDLVLKVKPHQVTLVPDSPGQITSNAGWDTKSNFDFLNEVLDKFNNAGIRTSVFVSTETEMIEYAAKAGADRVELYTEPYAKAYPQNREAAVAPFVEAAKVVRSLGLGLNAGHDLSLANLNYFYQNIPWLDEVSIGHALISDALYLGLERTIQEYKNCLR</sequence>
<dbReference type="NCBIfam" id="NF003625">
    <property type="entry name" value="PRK05265.1-3"/>
    <property type="match status" value="1"/>
</dbReference>
<name>A0A3P2AFB5_9BACE</name>
<comment type="function">
    <text evidence="4">Catalyzes the complicated ring closure reaction between the two acyclic compounds 1-deoxy-D-xylulose-5-phosphate (DXP) and 3-amino-2-oxopropyl phosphate (1-amino-acetone-3-phosphate or AAP) to form pyridoxine 5'-phosphate (PNP) and inorganic phosphate.</text>
</comment>
<dbReference type="PANTHER" id="PTHR30456:SF0">
    <property type="entry name" value="PYRIDOXINE 5'-PHOSPHATE SYNTHASE"/>
    <property type="match status" value="1"/>
</dbReference>
<comment type="subunit">
    <text evidence="4">Homooctamer; tetramer of dimers.</text>
</comment>
<comment type="pathway">
    <text evidence="4">Cofactor biosynthesis; pyridoxine 5'-phosphate biosynthesis; pyridoxine 5'-phosphate from D-erythrose 4-phosphate: step 5/5.</text>
</comment>
<evidence type="ECO:0000256" key="3">
    <source>
        <dbReference type="ARBA" id="ARBA00023096"/>
    </source>
</evidence>
<dbReference type="NCBIfam" id="TIGR00559">
    <property type="entry name" value="pdxJ"/>
    <property type="match status" value="1"/>
</dbReference>
<comment type="similarity">
    <text evidence="4">Belongs to the PNP synthase family.</text>
</comment>
<dbReference type="InterPro" id="IPR013785">
    <property type="entry name" value="Aldolase_TIM"/>
</dbReference>
<evidence type="ECO:0000256" key="4">
    <source>
        <dbReference type="HAMAP-Rule" id="MF_00279"/>
    </source>
</evidence>
<comment type="catalytic activity">
    <reaction evidence="4">
        <text>3-amino-2-oxopropyl phosphate + 1-deoxy-D-xylulose 5-phosphate = pyridoxine 5'-phosphate + phosphate + 2 H2O + H(+)</text>
        <dbReference type="Rhea" id="RHEA:15265"/>
        <dbReference type="ChEBI" id="CHEBI:15377"/>
        <dbReference type="ChEBI" id="CHEBI:15378"/>
        <dbReference type="ChEBI" id="CHEBI:43474"/>
        <dbReference type="ChEBI" id="CHEBI:57279"/>
        <dbReference type="ChEBI" id="CHEBI:57792"/>
        <dbReference type="ChEBI" id="CHEBI:58589"/>
        <dbReference type="EC" id="2.6.99.2"/>
    </reaction>
</comment>
<dbReference type="InterPro" id="IPR004569">
    <property type="entry name" value="PyrdxlP_synth_PdxJ"/>
</dbReference>
<feature type="binding site" evidence="4">
    <location>
        <position position="50"/>
    </location>
    <ligand>
        <name>1-deoxy-D-xylulose 5-phosphate</name>
        <dbReference type="ChEBI" id="CHEBI:57792"/>
    </ligand>
</feature>
<feature type="binding site" evidence="4">
    <location>
        <position position="18"/>
    </location>
    <ligand>
        <name>3-amino-2-oxopropyl phosphate</name>
        <dbReference type="ChEBI" id="CHEBI:57279"/>
    </ligand>
</feature>
<organism evidence="6 7">
    <name type="scientific">Prevotella heparinolytica</name>
    <dbReference type="NCBI Taxonomy" id="28113"/>
    <lineage>
        <taxon>Bacteria</taxon>
        <taxon>Pseudomonadati</taxon>
        <taxon>Bacteroidota</taxon>
        <taxon>Bacteroidia</taxon>
        <taxon>Bacteroidales</taxon>
        <taxon>Bacteroidaceae</taxon>
        <taxon>Bacteroides</taxon>
    </lineage>
</organism>
<dbReference type="FunFam" id="3.20.20.70:FF:000150">
    <property type="entry name" value="Pyridoxine 5'-phosphate synthase"/>
    <property type="match status" value="1"/>
</dbReference>